<dbReference type="CDD" id="cd19757">
    <property type="entry name" value="Bbox1"/>
    <property type="match status" value="1"/>
</dbReference>
<accession>A0AAD7D8N7</accession>
<dbReference type="PANTHER" id="PTHR33096">
    <property type="entry name" value="CXC2 DOMAIN-CONTAINING PROTEIN"/>
    <property type="match status" value="1"/>
</dbReference>
<evidence type="ECO:0000313" key="3">
    <source>
        <dbReference type="EMBL" id="KAJ7683805.1"/>
    </source>
</evidence>
<feature type="region of interest" description="Disordered" evidence="1">
    <location>
        <begin position="1222"/>
        <end position="1255"/>
    </location>
</feature>
<feature type="region of interest" description="Disordered" evidence="1">
    <location>
        <begin position="91"/>
        <end position="115"/>
    </location>
</feature>
<dbReference type="Pfam" id="PF18758">
    <property type="entry name" value="KDZ"/>
    <property type="match status" value="1"/>
</dbReference>
<dbReference type="AlphaFoldDB" id="A0AAD7D8N7"/>
<feature type="non-terminal residue" evidence="3">
    <location>
        <position position="1255"/>
    </location>
</feature>
<organism evidence="3 4">
    <name type="scientific">Mycena rosella</name>
    <name type="common">Pink bonnet</name>
    <name type="synonym">Agaricus rosellus</name>
    <dbReference type="NCBI Taxonomy" id="1033263"/>
    <lineage>
        <taxon>Eukaryota</taxon>
        <taxon>Fungi</taxon>
        <taxon>Dikarya</taxon>
        <taxon>Basidiomycota</taxon>
        <taxon>Agaricomycotina</taxon>
        <taxon>Agaricomycetes</taxon>
        <taxon>Agaricomycetidae</taxon>
        <taxon>Agaricales</taxon>
        <taxon>Marasmiineae</taxon>
        <taxon>Mycenaceae</taxon>
        <taxon>Mycena</taxon>
    </lineage>
</organism>
<dbReference type="PANTHER" id="PTHR33096:SF1">
    <property type="entry name" value="CXC1-LIKE CYSTEINE CLUSTER ASSOCIATED WITH KDZ TRANSPOSASES DOMAIN-CONTAINING PROTEIN"/>
    <property type="match status" value="1"/>
</dbReference>
<keyword evidence="4" id="KW-1185">Reference proteome</keyword>
<dbReference type="InterPro" id="IPR041457">
    <property type="entry name" value="CxC2_KDZ-assoc"/>
</dbReference>
<feature type="region of interest" description="Disordered" evidence="1">
    <location>
        <begin position="143"/>
        <end position="176"/>
    </location>
</feature>
<dbReference type="EMBL" id="JARKIE010000105">
    <property type="protein sequence ID" value="KAJ7683805.1"/>
    <property type="molecule type" value="Genomic_DNA"/>
</dbReference>
<dbReference type="InterPro" id="IPR040521">
    <property type="entry name" value="KDZ"/>
</dbReference>
<evidence type="ECO:0000256" key="1">
    <source>
        <dbReference type="SAM" id="MobiDB-lite"/>
    </source>
</evidence>
<evidence type="ECO:0000313" key="4">
    <source>
        <dbReference type="Proteomes" id="UP001221757"/>
    </source>
</evidence>
<feature type="domain" description="CxC2-like cysteine cluster KDZ transposase-associated" evidence="2">
    <location>
        <begin position="499"/>
        <end position="608"/>
    </location>
</feature>
<feature type="compositionally biased region" description="Basic and acidic residues" evidence="1">
    <location>
        <begin position="405"/>
        <end position="414"/>
    </location>
</feature>
<dbReference type="Proteomes" id="UP001221757">
    <property type="component" value="Unassembled WGS sequence"/>
</dbReference>
<dbReference type="Pfam" id="PF18803">
    <property type="entry name" value="CxC2"/>
    <property type="match status" value="1"/>
</dbReference>
<feature type="region of interest" description="Disordered" evidence="1">
    <location>
        <begin position="869"/>
        <end position="892"/>
    </location>
</feature>
<proteinExistence type="predicted"/>
<feature type="compositionally biased region" description="Basic and acidic residues" evidence="1">
    <location>
        <begin position="1222"/>
        <end position="1238"/>
    </location>
</feature>
<protein>
    <recommendedName>
        <fullName evidence="2">CxC2-like cysteine cluster KDZ transposase-associated domain-containing protein</fullName>
    </recommendedName>
</protein>
<gene>
    <name evidence="3" type="ORF">B0H17DRAFT_1204941</name>
</gene>
<evidence type="ECO:0000259" key="2">
    <source>
        <dbReference type="Pfam" id="PF18803"/>
    </source>
</evidence>
<sequence>MRIQLGHSVADTCPLPIAADANFRICNAPVSTRRRSTTAVVTVHRRTHSSCFPTVSILIATCRRPTLSHSSLLRLGPNGFGADLVVIHDTMDSNGNPAEPALEEQEDQRRRAKQRSCREQYSRGIVAHVVHCPAKMVKKSLKKRKASDILESDRRTPPDVGFSTTGRTYGEGPEREWVPLSTSKSEMGAFEPLLDDAIRDFKSMQEAARSQGSMDSGSVDDSECEREDDVIFIDAPGLDESKRLERARQWEETRRQLLQPMHFVRACDYPWPMKPAKNEVIVYDQRYGPNLGVDFFLLLLTHPVDTFKNILMAKRKIGTHYDFSDDDSSDGETPSAGTAHILRETTHVNVEGAVRNTGRLVPVPTSPTQPAREPLLRPDVEQTPFFDLLEVANDDGDFPGGDTDGEGRDLRDSDDPLRQWVENYREDFLKVLLILEGRGDHRSYPVCRTCRVGKADHRCGDCMSGDELICKDCIVTQHRMYPLHRIQYWDGSCFEKKTLKQLGLRIQLGHWAGPKRTCPLPEPAAGDAFVIIDDHGVHEVGLDFCGCGSGGAPPLQLMRARFYPATVAAPRTAATFNVLDRFQLLCFESKGSAFEFYHSLARESDNTGLAPPPDRYHEFRRMTREWNNLHMFKRAGCGHDPKGIAGTEPGGCGLLCPACPHPEKNLPADWKDAPEEKQFLYALFLAIDANFRLKRKDVSSEEKDPGLGDGYGFYCAVEEYMAHLKRHWNTPQERSTCVAHDAVNKPDRESRGTASSGIGAVDCARHNMKRPLAVGDLQYGERYINMDYMFFKSVASTELMRFYVSYDIACQWHLNIWKRMNTYEQEIQMTEDNQKFLVFLVPKFHLPAHIEACNLRFSFNLTRDVGQTDGEAPERGWANANPLAGSTKEMGPGARRDTLNEHFNDWNWKKIISLGRVMLKKTVRAVPEMSAAKRALAEMEESLRAAGENEDVEAVEVWTKMATIWEEDPDQPNPFETLEKDDHLAQVRRELAQEAAAKAAAGTEEEGDVADDMHVTEMVAMGLQLEEQQRALGFDSAAVGQHPTDDQRRTMLERTSKLRRKIEAFMKSQERFIPRVIWLRQKDDEERAKRAGTQPIPGVQVQDIPLWMPSAMMRLPGARRRPRCSTEVQSYEYRLRVGQAHEALHDIRRQLLVRSYMYIYKDKNMRGVRANTRSNGKIDGLNDRIRRAAAQYRVARLALVSLGKALELNEWEQTLKELKEEDIRGRPRAHFGDEERQAARRGGQGRQGGYQGKAP</sequence>
<name>A0AAD7D8N7_MYCRO</name>
<comment type="caution">
    <text evidence="3">The sequence shown here is derived from an EMBL/GenBank/DDBJ whole genome shotgun (WGS) entry which is preliminary data.</text>
</comment>
<feature type="region of interest" description="Disordered" evidence="1">
    <location>
        <begin position="394"/>
        <end position="414"/>
    </location>
</feature>
<feature type="compositionally biased region" description="Basic and acidic residues" evidence="1">
    <location>
        <begin position="146"/>
        <end position="157"/>
    </location>
</feature>
<feature type="compositionally biased region" description="Gly residues" evidence="1">
    <location>
        <begin position="1242"/>
        <end position="1255"/>
    </location>
</feature>
<reference evidence="3" key="1">
    <citation type="submission" date="2023-03" db="EMBL/GenBank/DDBJ databases">
        <title>Massive genome expansion in bonnet fungi (Mycena s.s.) driven by repeated elements and novel gene families across ecological guilds.</title>
        <authorList>
            <consortium name="Lawrence Berkeley National Laboratory"/>
            <person name="Harder C.B."/>
            <person name="Miyauchi S."/>
            <person name="Viragh M."/>
            <person name="Kuo A."/>
            <person name="Thoen E."/>
            <person name="Andreopoulos B."/>
            <person name="Lu D."/>
            <person name="Skrede I."/>
            <person name="Drula E."/>
            <person name="Henrissat B."/>
            <person name="Morin E."/>
            <person name="Kohler A."/>
            <person name="Barry K."/>
            <person name="LaButti K."/>
            <person name="Morin E."/>
            <person name="Salamov A."/>
            <person name="Lipzen A."/>
            <person name="Mereny Z."/>
            <person name="Hegedus B."/>
            <person name="Baldrian P."/>
            <person name="Stursova M."/>
            <person name="Weitz H."/>
            <person name="Taylor A."/>
            <person name="Grigoriev I.V."/>
            <person name="Nagy L.G."/>
            <person name="Martin F."/>
            <person name="Kauserud H."/>
        </authorList>
    </citation>
    <scope>NUCLEOTIDE SEQUENCE</scope>
    <source>
        <strain evidence="3">CBHHK067</strain>
    </source>
</reference>